<keyword evidence="4" id="KW-1185">Reference proteome</keyword>
<dbReference type="Proteomes" id="UP001596097">
    <property type="component" value="Unassembled WGS sequence"/>
</dbReference>
<dbReference type="CDD" id="cd06142">
    <property type="entry name" value="RNaseD_exo"/>
    <property type="match status" value="1"/>
</dbReference>
<feature type="compositionally biased region" description="Acidic residues" evidence="1">
    <location>
        <begin position="8"/>
        <end position="21"/>
    </location>
</feature>
<evidence type="ECO:0000259" key="2">
    <source>
        <dbReference type="PROSITE" id="PS50967"/>
    </source>
</evidence>
<dbReference type="PANTHER" id="PTHR47649:SF1">
    <property type="entry name" value="RIBONUCLEASE D"/>
    <property type="match status" value="1"/>
</dbReference>
<organism evidence="3 4">
    <name type="scientific">Mumia xiangluensis</name>
    <dbReference type="NCBI Taxonomy" id="1678900"/>
    <lineage>
        <taxon>Bacteria</taxon>
        <taxon>Bacillati</taxon>
        <taxon>Actinomycetota</taxon>
        <taxon>Actinomycetes</taxon>
        <taxon>Propionibacteriales</taxon>
        <taxon>Nocardioidaceae</taxon>
        <taxon>Mumia</taxon>
    </lineage>
</organism>
<dbReference type="InterPro" id="IPR002121">
    <property type="entry name" value="HRDC_dom"/>
</dbReference>
<dbReference type="InterPro" id="IPR036397">
    <property type="entry name" value="RNaseH_sf"/>
</dbReference>
<dbReference type="InterPro" id="IPR044876">
    <property type="entry name" value="HRDC_dom_sf"/>
</dbReference>
<dbReference type="PANTHER" id="PTHR47649">
    <property type="entry name" value="RIBONUCLEASE D"/>
    <property type="match status" value="1"/>
</dbReference>
<dbReference type="RefSeq" id="WP_228552814.1">
    <property type="nucleotide sequence ID" value="NZ_JBHSQL010000007.1"/>
</dbReference>
<dbReference type="InterPro" id="IPR002562">
    <property type="entry name" value="3'-5'_exonuclease_dom"/>
</dbReference>
<evidence type="ECO:0000313" key="3">
    <source>
        <dbReference type="EMBL" id="MFC6149867.1"/>
    </source>
</evidence>
<evidence type="ECO:0000256" key="1">
    <source>
        <dbReference type="SAM" id="MobiDB-lite"/>
    </source>
</evidence>
<dbReference type="InterPro" id="IPR041605">
    <property type="entry name" value="Exo_C"/>
</dbReference>
<dbReference type="SUPFAM" id="SSF53098">
    <property type="entry name" value="Ribonuclease H-like"/>
    <property type="match status" value="1"/>
</dbReference>
<feature type="domain" description="HRDC" evidence="2">
    <location>
        <begin position="241"/>
        <end position="321"/>
    </location>
</feature>
<dbReference type="PROSITE" id="PS50967">
    <property type="entry name" value="HRDC"/>
    <property type="match status" value="1"/>
</dbReference>
<dbReference type="Pfam" id="PF18305">
    <property type="entry name" value="DNA_pol_A_exoN"/>
    <property type="match status" value="1"/>
</dbReference>
<gene>
    <name evidence="3" type="ORF">ACFPYK_10700</name>
</gene>
<reference evidence="4" key="1">
    <citation type="journal article" date="2019" name="Int. J. Syst. Evol. Microbiol.">
        <title>The Global Catalogue of Microorganisms (GCM) 10K type strain sequencing project: providing services to taxonomists for standard genome sequencing and annotation.</title>
        <authorList>
            <consortium name="The Broad Institute Genomics Platform"/>
            <consortium name="The Broad Institute Genome Sequencing Center for Infectious Disease"/>
            <person name="Wu L."/>
            <person name="Ma J."/>
        </authorList>
    </citation>
    <scope>NUCLEOTIDE SEQUENCE [LARGE SCALE GENOMIC DNA]</scope>
    <source>
        <strain evidence="4">CGMCC 4.7198</strain>
    </source>
</reference>
<dbReference type="InterPro" id="IPR012337">
    <property type="entry name" value="RNaseH-like_sf"/>
</dbReference>
<feature type="region of interest" description="Disordered" evidence="1">
    <location>
        <begin position="322"/>
        <end position="341"/>
    </location>
</feature>
<dbReference type="InterPro" id="IPR010997">
    <property type="entry name" value="HRDC-like_sf"/>
</dbReference>
<sequence>MTDTIEPPAEDPAEAAAEEPPEPVVLPPLELHEPLPGVVDDPDMLAAVLDQLRAGTGPVAIDAERASGYRYSQRAYLIQLRREGAGTSLIDPVAFDDLRALDEVLAPTEWILHAATQDLPSLAEVGLRPRTLFDTELAGRLLNLPRVGLAALVQEVFGMSLAKEHSAADWSTRPLPEPWLLYAALDVEPLVGLRDELERRLDEAGKLEWAQEEFSALLSFTGPPPRAEPWRRTSGIHKVRGARRLALVRSLWEARDAIARERDITPGRVLNDAVIVAIARANPASRQELRDLDVMRSRGARRYLDTWDTAVTQAREVLERDLPSAASSDADGPPPARAWPDRNPEAAARLAAYRTALTAIAERHDLPSENLLTPEIVRRLAWDDPAGGDQDAVAEFLTSRGARPWQVALTAAALAAARSSR</sequence>
<protein>
    <submittedName>
        <fullName evidence="3">HRDC domain-containing protein</fullName>
    </submittedName>
</protein>
<name>A0ABW1QLY9_9ACTN</name>
<dbReference type="Gene3D" id="1.10.150.80">
    <property type="entry name" value="HRDC domain"/>
    <property type="match status" value="2"/>
</dbReference>
<dbReference type="SMART" id="SM00341">
    <property type="entry name" value="HRDC"/>
    <property type="match status" value="1"/>
</dbReference>
<dbReference type="SMART" id="SM00474">
    <property type="entry name" value="35EXOc"/>
    <property type="match status" value="1"/>
</dbReference>
<dbReference type="Pfam" id="PF00570">
    <property type="entry name" value="HRDC"/>
    <property type="match status" value="1"/>
</dbReference>
<comment type="caution">
    <text evidence="3">The sequence shown here is derived from an EMBL/GenBank/DDBJ whole genome shotgun (WGS) entry which is preliminary data.</text>
</comment>
<dbReference type="EMBL" id="JBHSQL010000007">
    <property type="protein sequence ID" value="MFC6149867.1"/>
    <property type="molecule type" value="Genomic_DNA"/>
</dbReference>
<proteinExistence type="predicted"/>
<evidence type="ECO:0000313" key="4">
    <source>
        <dbReference type="Proteomes" id="UP001596097"/>
    </source>
</evidence>
<dbReference type="Pfam" id="PF01612">
    <property type="entry name" value="DNA_pol_A_exo1"/>
    <property type="match status" value="1"/>
</dbReference>
<dbReference type="Gene3D" id="3.30.420.10">
    <property type="entry name" value="Ribonuclease H-like superfamily/Ribonuclease H"/>
    <property type="match status" value="1"/>
</dbReference>
<accession>A0ABW1QLY9</accession>
<feature type="region of interest" description="Disordered" evidence="1">
    <location>
        <begin position="1"/>
        <end position="25"/>
    </location>
</feature>
<dbReference type="SUPFAM" id="SSF47819">
    <property type="entry name" value="HRDC-like"/>
    <property type="match status" value="1"/>
</dbReference>
<dbReference type="InterPro" id="IPR051086">
    <property type="entry name" value="RNase_D-like"/>
</dbReference>